<accession>A0A1M6A8M9</accession>
<dbReference type="PROSITE" id="PS50234">
    <property type="entry name" value="VWFA"/>
    <property type="match status" value="1"/>
</dbReference>
<dbReference type="Proteomes" id="UP000184387">
    <property type="component" value="Unassembled WGS sequence"/>
</dbReference>
<reference evidence="2 3" key="1">
    <citation type="submission" date="2016-11" db="EMBL/GenBank/DDBJ databases">
        <authorList>
            <person name="Jaros S."/>
            <person name="Januszkiewicz K."/>
            <person name="Wedrychowicz H."/>
        </authorList>
    </citation>
    <scope>NUCLEOTIDE SEQUENCE [LARGE SCALE GENOMIC DNA]</scope>
    <source>
        <strain evidence="2 3">DSM 14916</strain>
    </source>
</reference>
<dbReference type="OrthoDB" id="9792179at2"/>
<dbReference type="EMBL" id="FQZF01000002">
    <property type="protein sequence ID" value="SHI32832.1"/>
    <property type="molecule type" value="Genomic_DNA"/>
</dbReference>
<gene>
    <name evidence="2" type="ORF">SAMN02745194_00034</name>
</gene>
<protein>
    <recommendedName>
        <fullName evidence="1">VWFA domain-containing protein</fullName>
    </recommendedName>
</protein>
<name>A0A1M6A8M9_9PROT</name>
<dbReference type="Gene3D" id="3.40.50.410">
    <property type="entry name" value="von Willebrand factor, type A domain"/>
    <property type="match status" value="1"/>
</dbReference>
<dbReference type="InterPro" id="IPR002035">
    <property type="entry name" value="VWF_A"/>
</dbReference>
<dbReference type="InterPro" id="IPR010607">
    <property type="entry name" value="DUF1194"/>
</dbReference>
<dbReference type="InterPro" id="IPR036465">
    <property type="entry name" value="vWFA_dom_sf"/>
</dbReference>
<dbReference type="SUPFAM" id="SSF53300">
    <property type="entry name" value="vWA-like"/>
    <property type="match status" value="1"/>
</dbReference>
<dbReference type="RefSeq" id="WP_073129987.1">
    <property type="nucleotide sequence ID" value="NZ_FQZF01000002.1"/>
</dbReference>
<dbReference type="AlphaFoldDB" id="A0A1M6A8M9"/>
<evidence type="ECO:0000259" key="1">
    <source>
        <dbReference type="PROSITE" id="PS50234"/>
    </source>
</evidence>
<dbReference type="STRING" id="198092.SAMN02745194_00034"/>
<keyword evidence="3" id="KW-1185">Reference proteome</keyword>
<sequence>MRDVDIALCLAVDASSSVDHDEFGLMMGGLAEAFRDPAVAGAAAGGARGAAAVAVLLWSGPGAQAVVVPWMLVADAEGAAALAEAVDAAPRLVPPGATALGEGLTAALRLLAEFSADAAREVVDVSGDGAGNAGIPSAPVRDAAVAAGVVINALAVVNEEPDLAAHYAAQVIGGPGAFVMECRDYADFVEAIRRKLVRELRGALTA</sequence>
<evidence type="ECO:0000313" key="3">
    <source>
        <dbReference type="Proteomes" id="UP000184387"/>
    </source>
</evidence>
<dbReference type="Pfam" id="PF06707">
    <property type="entry name" value="DUF1194"/>
    <property type="match status" value="1"/>
</dbReference>
<organism evidence="2 3">
    <name type="scientific">Muricoccus roseus</name>
    <dbReference type="NCBI Taxonomy" id="198092"/>
    <lineage>
        <taxon>Bacteria</taxon>
        <taxon>Pseudomonadati</taxon>
        <taxon>Pseudomonadota</taxon>
        <taxon>Alphaproteobacteria</taxon>
        <taxon>Acetobacterales</taxon>
        <taxon>Roseomonadaceae</taxon>
        <taxon>Muricoccus</taxon>
    </lineage>
</organism>
<evidence type="ECO:0000313" key="2">
    <source>
        <dbReference type="EMBL" id="SHI32832.1"/>
    </source>
</evidence>
<proteinExistence type="predicted"/>
<feature type="domain" description="VWFA" evidence="1">
    <location>
        <begin position="7"/>
        <end position="200"/>
    </location>
</feature>